<feature type="domain" description="Tudor" evidence="1">
    <location>
        <begin position="353"/>
        <end position="411"/>
    </location>
</feature>
<dbReference type="Gene3D" id="2.40.50.90">
    <property type="match status" value="3"/>
</dbReference>
<proteinExistence type="predicted"/>
<evidence type="ECO:0000313" key="3">
    <source>
        <dbReference type="WBParaSite" id="nRc.2.0.1.t04182-RA"/>
    </source>
</evidence>
<dbReference type="PANTHER" id="PTHR22948">
    <property type="entry name" value="TUDOR DOMAIN CONTAINING PROTEIN"/>
    <property type="match status" value="1"/>
</dbReference>
<dbReference type="SMART" id="SM00333">
    <property type="entry name" value="TUDOR"/>
    <property type="match status" value="4"/>
</dbReference>
<dbReference type="InterPro" id="IPR050621">
    <property type="entry name" value="Tudor_domain_containing"/>
</dbReference>
<feature type="domain" description="Tudor" evidence="1">
    <location>
        <begin position="569"/>
        <end position="627"/>
    </location>
</feature>
<dbReference type="PROSITE" id="PS50304">
    <property type="entry name" value="TUDOR"/>
    <property type="match status" value="4"/>
</dbReference>
<dbReference type="Gene3D" id="2.30.30.140">
    <property type="match status" value="4"/>
</dbReference>
<feature type="domain" description="Tudor" evidence="1">
    <location>
        <begin position="781"/>
        <end position="840"/>
    </location>
</feature>
<sequence>MECVLAPESAGPTKQQYISSCGEDFQSFGSKTTLSGLPPLYIPGKRGGFIDVVIDYIESTENFFCQLQDQGDEINKMSDDMAKFYSDNASGSKPLVNPLPGKLCAAKYSADNCWYRGFVLNRPRPAAFEIYFVDYGNTEMIYLTDLRTLSSDFSKYPPRAFRCALKNVPNNQCTIRKFKEKTEGQRLVLKLEDAEKNVFAVTLFDFDPKTKQEYNINEFLNVAIHSENSVGLANGQMLTNGNANKDEINHSYSAKIIQKDSCQPIDVLSNGEKLPTNVEPTRVEQTLPPINLVKNFPPFEVPLSNKADVFLPHAVDFNEFYLHLTSRSDDLVKMTTKLQDFCQRNAKNLPIDAVKLGSACATIFVEDGCFYRCVPIEIKHKLVKVHFVDYGNEQIVGIENLYELSDELVEQPRFCVKCRFNTLKYKDNDASDDQDIKNDFDSLAIDEKTNEPLIFECNFLSDEEPCLVSLQRSGKMLDDLLASMGHCEKIIDEKESPPSGSSTIVQSVAENFPHFRLPRSKTAEIYIPVAVTPGEFYVHLTSEAENLDRMTTELQKFCRKKARKLPKEKLVVGRACAAIYSSDGAFYRCTIMEVEDTSVDVYFVDYGNHDNVSIESLYELSDDFIGQPCFAAKCCVNSIKPTNGTENFDPSIKDDMDTLAIDSNGEAAKYSCEFLSDNEPYSVLLKSNSGENFEDLLTKMGQCKIVTEEEFENKFASANKIETFPHADWPTTMPICEVLISYDLGPDELYLQKFDTIDEFANFSERLQKFYKKCPKVEEGDVKIGSPYAAIFVDDGQFYRCVPVEILGNGNVKVEFVDYGNCQVMRASDLYVFPADDSGSEFLSTGRFVVKAHLVGVRPAKSAAAYGDEAVNFIDGYAITDDDSPKKFICKIDRSSAAENNQSYAVELIYEGKSLADVLIEKIE</sequence>
<evidence type="ECO:0000259" key="1">
    <source>
        <dbReference type="PROSITE" id="PS50304"/>
    </source>
</evidence>
<dbReference type="GO" id="GO:0005737">
    <property type="term" value="C:cytoplasm"/>
    <property type="evidence" value="ECO:0007669"/>
    <property type="project" value="UniProtKB-ARBA"/>
</dbReference>
<dbReference type="PANTHER" id="PTHR22948:SF29">
    <property type="entry name" value="FI02030P-RELATED"/>
    <property type="match status" value="1"/>
</dbReference>
<protein>
    <submittedName>
        <fullName evidence="3">Tudor domain-containing protein</fullName>
    </submittedName>
</protein>
<feature type="domain" description="Tudor" evidence="1">
    <location>
        <begin position="97"/>
        <end position="156"/>
    </location>
</feature>
<dbReference type="FunFam" id="2.30.30.140:FF:000018">
    <property type="entry name" value="Serine/threonine-protein kinase 31"/>
    <property type="match status" value="2"/>
</dbReference>
<evidence type="ECO:0000313" key="2">
    <source>
        <dbReference type="Proteomes" id="UP000887565"/>
    </source>
</evidence>
<reference evidence="3" key="1">
    <citation type="submission" date="2022-11" db="UniProtKB">
        <authorList>
            <consortium name="WormBaseParasite"/>
        </authorList>
    </citation>
    <scope>IDENTIFICATION</scope>
</reference>
<accession>A0A915HS27</accession>
<organism evidence="2 3">
    <name type="scientific">Romanomermis culicivorax</name>
    <name type="common">Nematode worm</name>
    <dbReference type="NCBI Taxonomy" id="13658"/>
    <lineage>
        <taxon>Eukaryota</taxon>
        <taxon>Metazoa</taxon>
        <taxon>Ecdysozoa</taxon>
        <taxon>Nematoda</taxon>
        <taxon>Enoplea</taxon>
        <taxon>Dorylaimia</taxon>
        <taxon>Mermithida</taxon>
        <taxon>Mermithoidea</taxon>
        <taxon>Mermithidae</taxon>
        <taxon>Romanomermis</taxon>
    </lineage>
</organism>
<dbReference type="AlphaFoldDB" id="A0A915HS27"/>
<keyword evidence="2" id="KW-1185">Reference proteome</keyword>
<dbReference type="InterPro" id="IPR002999">
    <property type="entry name" value="Tudor"/>
</dbReference>
<name>A0A915HS27_ROMCU</name>
<dbReference type="InterPro" id="IPR035437">
    <property type="entry name" value="SNase_OB-fold_sf"/>
</dbReference>
<dbReference type="OMA" id="CATIFVE"/>
<dbReference type="Pfam" id="PF00567">
    <property type="entry name" value="TUDOR"/>
    <property type="match status" value="4"/>
</dbReference>
<dbReference type="WBParaSite" id="nRc.2.0.1.t04182-RA">
    <property type="protein sequence ID" value="nRc.2.0.1.t04182-RA"/>
    <property type="gene ID" value="nRc.2.0.1.g04182"/>
</dbReference>
<dbReference type="Proteomes" id="UP000887565">
    <property type="component" value="Unplaced"/>
</dbReference>
<dbReference type="SUPFAM" id="SSF63748">
    <property type="entry name" value="Tudor/PWWP/MBT"/>
    <property type="match status" value="4"/>
</dbReference>